<organism evidence="3 4">
    <name type="scientific">Corynebacterium phocae</name>
    <dbReference type="NCBI Taxonomy" id="161895"/>
    <lineage>
        <taxon>Bacteria</taxon>
        <taxon>Bacillati</taxon>
        <taxon>Actinomycetota</taxon>
        <taxon>Actinomycetes</taxon>
        <taxon>Mycobacteriales</taxon>
        <taxon>Corynebacteriaceae</taxon>
        <taxon>Corynebacterium</taxon>
    </lineage>
</organism>
<sequence length="138" mass="14769">MSLSEQELRTLREIEKSLMAEDPKFGASVKQDINFGGRSGTLTLRGVALIVVGLAMMVGGVALAQQSLWFVALSVVGFLVMFGAGVWMLRGSSAAPAEPSGAVHPSRRRVSGASKRGSRGRSTGSKLEENFRRRFEGN</sequence>
<evidence type="ECO:0000256" key="2">
    <source>
        <dbReference type="SAM" id="Phobius"/>
    </source>
</evidence>
<dbReference type="OrthoDB" id="5244024at2"/>
<dbReference type="RefSeq" id="WP_075733476.1">
    <property type="nucleotide sequence ID" value="NZ_CP009249.1"/>
</dbReference>
<proteinExistence type="predicted"/>
<gene>
    <name evidence="3" type="ORF">CPHO_04190</name>
</gene>
<dbReference type="AlphaFoldDB" id="A0A1L7D2A5"/>
<dbReference type="EMBL" id="CP009249">
    <property type="protein sequence ID" value="APT92220.1"/>
    <property type="molecule type" value="Genomic_DNA"/>
</dbReference>
<feature type="compositionally biased region" description="Low complexity" evidence="1">
    <location>
        <begin position="93"/>
        <end position="102"/>
    </location>
</feature>
<dbReference type="STRING" id="161895.CPHO_04190"/>
<feature type="compositionally biased region" description="Low complexity" evidence="1">
    <location>
        <begin position="111"/>
        <end position="125"/>
    </location>
</feature>
<feature type="compositionally biased region" description="Basic and acidic residues" evidence="1">
    <location>
        <begin position="126"/>
        <end position="138"/>
    </location>
</feature>
<name>A0A1L7D2A5_9CORY</name>
<keyword evidence="4" id="KW-1185">Reference proteome</keyword>
<evidence type="ECO:0000313" key="3">
    <source>
        <dbReference type="EMBL" id="APT92220.1"/>
    </source>
</evidence>
<keyword evidence="2" id="KW-1133">Transmembrane helix</keyword>
<dbReference type="KEGG" id="cpho:CPHO_04190"/>
<dbReference type="Proteomes" id="UP000185491">
    <property type="component" value="Chromosome"/>
</dbReference>
<evidence type="ECO:0000256" key="1">
    <source>
        <dbReference type="SAM" id="MobiDB-lite"/>
    </source>
</evidence>
<keyword evidence="2" id="KW-0472">Membrane</keyword>
<keyword evidence="2" id="KW-0812">Transmembrane</keyword>
<protein>
    <submittedName>
        <fullName evidence="3">Membrane protein</fullName>
    </submittedName>
</protein>
<dbReference type="InterPro" id="IPR021401">
    <property type="entry name" value="DUF3040"/>
</dbReference>
<reference evidence="3 4" key="1">
    <citation type="submission" date="2014-08" db="EMBL/GenBank/DDBJ databases">
        <title>Complete genome sequence of Corynebacterium phocae M408/89/1(T)(=DSM 44612(T)), isolated from the common seal (Phoca vitulina).</title>
        <authorList>
            <person name="Ruckert C."/>
            <person name="Albersmeier A."/>
            <person name="Winkler A."/>
            <person name="Kalinowski J."/>
        </authorList>
    </citation>
    <scope>NUCLEOTIDE SEQUENCE [LARGE SCALE GENOMIC DNA]</scope>
    <source>
        <strain evidence="3 4">M408/89/1</strain>
    </source>
</reference>
<feature type="transmembrane region" description="Helical" evidence="2">
    <location>
        <begin position="68"/>
        <end position="89"/>
    </location>
</feature>
<feature type="transmembrane region" description="Helical" evidence="2">
    <location>
        <begin position="42"/>
        <end position="62"/>
    </location>
</feature>
<accession>A0A1L7D2A5</accession>
<dbReference type="Pfam" id="PF11239">
    <property type="entry name" value="DUF3040"/>
    <property type="match status" value="1"/>
</dbReference>
<feature type="region of interest" description="Disordered" evidence="1">
    <location>
        <begin position="93"/>
        <end position="138"/>
    </location>
</feature>
<evidence type="ECO:0000313" key="4">
    <source>
        <dbReference type="Proteomes" id="UP000185491"/>
    </source>
</evidence>